<sequence>MGNFKQKTIIVNDGIVVTIHFDEKYQLVPSEIVLETIISELNEYKYYLKVFDELDTKNKPK</sequence>
<organism evidence="1 2">
    <name type="scientific">Salirhabdus euzebyi</name>
    <dbReference type="NCBI Taxonomy" id="394506"/>
    <lineage>
        <taxon>Bacteria</taxon>
        <taxon>Bacillati</taxon>
        <taxon>Bacillota</taxon>
        <taxon>Bacilli</taxon>
        <taxon>Bacillales</taxon>
        <taxon>Bacillaceae</taxon>
        <taxon>Salirhabdus</taxon>
    </lineage>
</organism>
<evidence type="ECO:0000313" key="1">
    <source>
        <dbReference type="EMBL" id="MBB6454396.1"/>
    </source>
</evidence>
<dbReference type="RefSeq" id="WP_174497114.1">
    <property type="nucleotide sequence ID" value="NZ_CADDWK010000011.1"/>
</dbReference>
<dbReference type="EMBL" id="JACHGH010000009">
    <property type="protein sequence ID" value="MBB6454396.1"/>
    <property type="molecule type" value="Genomic_DNA"/>
</dbReference>
<reference evidence="1 2" key="1">
    <citation type="submission" date="2020-08" db="EMBL/GenBank/DDBJ databases">
        <title>Genomic Encyclopedia of Type Strains, Phase IV (KMG-IV): sequencing the most valuable type-strain genomes for metagenomic binning, comparative biology and taxonomic classification.</title>
        <authorList>
            <person name="Goeker M."/>
        </authorList>
    </citation>
    <scope>NUCLEOTIDE SEQUENCE [LARGE SCALE GENOMIC DNA]</scope>
    <source>
        <strain evidence="1 2">DSM 19612</strain>
    </source>
</reference>
<dbReference type="AlphaFoldDB" id="A0A841Q7L9"/>
<keyword evidence="2" id="KW-1185">Reference proteome</keyword>
<proteinExistence type="predicted"/>
<name>A0A841Q7L9_9BACI</name>
<gene>
    <name evidence="1" type="ORF">HNQ94_002878</name>
</gene>
<accession>A0A841Q7L9</accession>
<evidence type="ECO:0000313" key="2">
    <source>
        <dbReference type="Proteomes" id="UP000581688"/>
    </source>
</evidence>
<comment type="caution">
    <text evidence="1">The sequence shown here is derived from an EMBL/GenBank/DDBJ whole genome shotgun (WGS) entry which is preliminary data.</text>
</comment>
<dbReference type="Proteomes" id="UP000581688">
    <property type="component" value="Unassembled WGS sequence"/>
</dbReference>
<protein>
    <submittedName>
        <fullName evidence="1">Uncharacterized protein</fullName>
    </submittedName>
</protein>